<feature type="region of interest" description="Disordered" evidence="1">
    <location>
        <begin position="1"/>
        <end position="45"/>
    </location>
</feature>
<dbReference type="RefSeq" id="WP_188828083.1">
    <property type="nucleotide sequence ID" value="NZ_BMMW01000001.1"/>
</dbReference>
<protein>
    <submittedName>
        <fullName evidence="2">Uncharacterized protein</fullName>
    </submittedName>
</protein>
<comment type="caution">
    <text evidence="2">The sequence shown here is derived from an EMBL/GenBank/DDBJ whole genome shotgun (WGS) entry which is preliminary data.</text>
</comment>
<sequence>MTLDDAIADADAVDDDGDGGGVRSPLSFPHPANSRIPKNASRGSNRPRAAITIATFLALANSFRVLDAGAVC</sequence>
<keyword evidence="3" id="KW-1185">Reference proteome</keyword>
<proteinExistence type="predicted"/>
<accession>A0A917QD76</accession>
<dbReference type="Proteomes" id="UP000612956">
    <property type="component" value="Unassembled WGS sequence"/>
</dbReference>
<name>A0A917QD76_9NOCA</name>
<dbReference type="EMBL" id="BMMW01000001">
    <property type="protein sequence ID" value="GGK45045.1"/>
    <property type="molecule type" value="Genomic_DNA"/>
</dbReference>
<organism evidence="2 3">
    <name type="scientific">Nocardia camponoti</name>
    <dbReference type="NCBI Taxonomy" id="1616106"/>
    <lineage>
        <taxon>Bacteria</taxon>
        <taxon>Bacillati</taxon>
        <taxon>Actinomycetota</taxon>
        <taxon>Actinomycetes</taxon>
        <taxon>Mycobacteriales</taxon>
        <taxon>Nocardiaceae</taxon>
        <taxon>Nocardia</taxon>
    </lineage>
</organism>
<gene>
    <name evidence="2" type="ORF">GCM10011591_15840</name>
</gene>
<reference evidence="2" key="2">
    <citation type="submission" date="2020-09" db="EMBL/GenBank/DDBJ databases">
        <authorList>
            <person name="Sun Q."/>
            <person name="Zhou Y."/>
        </authorList>
    </citation>
    <scope>NUCLEOTIDE SEQUENCE</scope>
    <source>
        <strain evidence="2">CGMCC 4.7278</strain>
    </source>
</reference>
<evidence type="ECO:0000313" key="3">
    <source>
        <dbReference type="Proteomes" id="UP000612956"/>
    </source>
</evidence>
<evidence type="ECO:0000256" key="1">
    <source>
        <dbReference type="SAM" id="MobiDB-lite"/>
    </source>
</evidence>
<feature type="compositionally biased region" description="Acidic residues" evidence="1">
    <location>
        <begin position="1"/>
        <end position="18"/>
    </location>
</feature>
<evidence type="ECO:0000313" key="2">
    <source>
        <dbReference type="EMBL" id="GGK45045.1"/>
    </source>
</evidence>
<reference evidence="2" key="1">
    <citation type="journal article" date="2014" name="Int. J. Syst. Evol. Microbiol.">
        <title>Complete genome sequence of Corynebacterium casei LMG S-19264T (=DSM 44701T), isolated from a smear-ripened cheese.</title>
        <authorList>
            <consortium name="US DOE Joint Genome Institute (JGI-PGF)"/>
            <person name="Walter F."/>
            <person name="Albersmeier A."/>
            <person name="Kalinowski J."/>
            <person name="Ruckert C."/>
        </authorList>
    </citation>
    <scope>NUCLEOTIDE SEQUENCE</scope>
    <source>
        <strain evidence="2">CGMCC 4.7278</strain>
    </source>
</reference>
<dbReference type="AlphaFoldDB" id="A0A917QD76"/>